<dbReference type="InterPro" id="IPR006747">
    <property type="entry name" value="DUF599"/>
</dbReference>
<keyword evidence="1" id="KW-1133">Transmembrane helix</keyword>
<dbReference type="PANTHER" id="PTHR31881:SF11">
    <property type="entry name" value="PROTEIN, PUTATIVE-RELATED"/>
    <property type="match status" value="1"/>
</dbReference>
<proteinExistence type="predicted"/>
<dbReference type="Pfam" id="PF04654">
    <property type="entry name" value="DUF599"/>
    <property type="match status" value="1"/>
</dbReference>
<dbReference type="OMA" id="YLWHNFK"/>
<feature type="transmembrane region" description="Helical" evidence="1">
    <location>
        <begin position="72"/>
        <end position="94"/>
    </location>
</feature>
<name>A0A5P1EAB3_ASPOF</name>
<feature type="transmembrane region" description="Helical" evidence="1">
    <location>
        <begin position="6"/>
        <end position="26"/>
    </location>
</feature>
<keyword evidence="1" id="KW-0812">Transmembrane</keyword>
<accession>A0A5P1EAB3</accession>
<evidence type="ECO:0000313" key="2">
    <source>
        <dbReference type="EMBL" id="ONK62693.1"/>
    </source>
</evidence>
<dbReference type="EMBL" id="CM007387">
    <property type="protein sequence ID" value="ONK62693.1"/>
    <property type="molecule type" value="Genomic_DNA"/>
</dbReference>
<dbReference type="Proteomes" id="UP000243459">
    <property type="component" value="Chromosome 7"/>
</dbReference>
<dbReference type="Gramene" id="ONK62693">
    <property type="protein sequence ID" value="ONK62693"/>
    <property type="gene ID" value="A4U43_C07F6980"/>
</dbReference>
<sequence>MDSSKYSLDLILVPASLFLTVGYHAYTWQCSKLKKPVTSTGLNLMKRRAWLADILPADSKKAMLGVQSLRNFLMSAILSASIAIILNSCLAAVANNTYKYSNLLQNPVFGLQTGNLLILKYASVSLLLLFSFLCSSIAVGCIIEASFLITASEELVYMAQAERMFDRGSVLAIVGNRVLYIAISLLLWVFGPVPLAISSVGMVWVLYNLDFSGVC</sequence>
<organism evidence="2 3">
    <name type="scientific">Asparagus officinalis</name>
    <name type="common">Garden asparagus</name>
    <dbReference type="NCBI Taxonomy" id="4686"/>
    <lineage>
        <taxon>Eukaryota</taxon>
        <taxon>Viridiplantae</taxon>
        <taxon>Streptophyta</taxon>
        <taxon>Embryophyta</taxon>
        <taxon>Tracheophyta</taxon>
        <taxon>Spermatophyta</taxon>
        <taxon>Magnoliopsida</taxon>
        <taxon>Liliopsida</taxon>
        <taxon>Asparagales</taxon>
        <taxon>Asparagaceae</taxon>
        <taxon>Asparagoideae</taxon>
        <taxon>Asparagus</taxon>
    </lineage>
</organism>
<evidence type="ECO:0000313" key="3">
    <source>
        <dbReference type="Proteomes" id="UP000243459"/>
    </source>
</evidence>
<evidence type="ECO:0008006" key="4">
    <source>
        <dbReference type="Google" id="ProtNLM"/>
    </source>
</evidence>
<protein>
    <recommendedName>
        <fullName evidence="4">DUF599 domain-containing protein</fullName>
    </recommendedName>
</protein>
<dbReference type="OrthoDB" id="761598at2759"/>
<dbReference type="PANTHER" id="PTHR31881">
    <property type="match status" value="1"/>
</dbReference>
<evidence type="ECO:0000256" key="1">
    <source>
        <dbReference type="SAM" id="Phobius"/>
    </source>
</evidence>
<feature type="transmembrane region" description="Helical" evidence="1">
    <location>
        <begin position="126"/>
        <end position="149"/>
    </location>
</feature>
<keyword evidence="3" id="KW-1185">Reference proteome</keyword>
<reference evidence="3" key="1">
    <citation type="journal article" date="2017" name="Nat. Commun.">
        <title>The asparagus genome sheds light on the origin and evolution of a young Y chromosome.</title>
        <authorList>
            <person name="Harkess A."/>
            <person name="Zhou J."/>
            <person name="Xu C."/>
            <person name="Bowers J.E."/>
            <person name="Van der Hulst R."/>
            <person name="Ayyampalayam S."/>
            <person name="Mercati F."/>
            <person name="Riccardi P."/>
            <person name="McKain M.R."/>
            <person name="Kakrana A."/>
            <person name="Tang H."/>
            <person name="Ray J."/>
            <person name="Groenendijk J."/>
            <person name="Arikit S."/>
            <person name="Mathioni S.M."/>
            <person name="Nakano M."/>
            <person name="Shan H."/>
            <person name="Telgmann-Rauber A."/>
            <person name="Kanno A."/>
            <person name="Yue Z."/>
            <person name="Chen H."/>
            <person name="Li W."/>
            <person name="Chen Y."/>
            <person name="Xu X."/>
            <person name="Zhang Y."/>
            <person name="Luo S."/>
            <person name="Chen H."/>
            <person name="Gao J."/>
            <person name="Mao Z."/>
            <person name="Pires J.C."/>
            <person name="Luo M."/>
            <person name="Kudrna D."/>
            <person name="Wing R.A."/>
            <person name="Meyers B.C."/>
            <person name="Yi K."/>
            <person name="Kong H."/>
            <person name="Lavrijsen P."/>
            <person name="Sunseri F."/>
            <person name="Falavigna A."/>
            <person name="Ye Y."/>
            <person name="Leebens-Mack J.H."/>
            <person name="Chen G."/>
        </authorList>
    </citation>
    <scope>NUCLEOTIDE SEQUENCE [LARGE SCALE GENOMIC DNA]</scope>
    <source>
        <strain evidence="3">cv. DH0086</strain>
    </source>
</reference>
<keyword evidence="1" id="KW-0472">Membrane</keyword>
<gene>
    <name evidence="2" type="ORF">A4U43_C07F6980</name>
</gene>
<dbReference type="AlphaFoldDB" id="A0A5P1EAB3"/>